<name>A0A401YJM1_9ACTN</name>
<feature type="transmembrane region" description="Helical" evidence="1">
    <location>
        <begin position="323"/>
        <end position="345"/>
    </location>
</feature>
<dbReference type="RefSeq" id="WP_246126609.1">
    <property type="nucleotide sequence ID" value="NZ_BIFH01000016.1"/>
</dbReference>
<feature type="transmembrane region" description="Helical" evidence="1">
    <location>
        <begin position="25"/>
        <end position="47"/>
    </location>
</feature>
<evidence type="ECO:0000256" key="1">
    <source>
        <dbReference type="SAM" id="Phobius"/>
    </source>
</evidence>
<feature type="transmembrane region" description="Helical" evidence="1">
    <location>
        <begin position="185"/>
        <end position="205"/>
    </location>
</feature>
<proteinExistence type="predicted"/>
<dbReference type="AlphaFoldDB" id="A0A401YJM1"/>
<reference evidence="2 3" key="1">
    <citation type="submission" date="2018-12" db="EMBL/GenBank/DDBJ databases">
        <title>Draft genome sequence of Embleya hyalina NBRC 13850T.</title>
        <authorList>
            <person name="Komaki H."/>
            <person name="Hosoyama A."/>
            <person name="Kimura A."/>
            <person name="Ichikawa N."/>
            <person name="Tamura T."/>
        </authorList>
    </citation>
    <scope>NUCLEOTIDE SEQUENCE [LARGE SCALE GENOMIC DNA]</scope>
    <source>
        <strain evidence="2 3">NBRC 13850</strain>
    </source>
</reference>
<feature type="transmembrane region" description="Helical" evidence="1">
    <location>
        <begin position="125"/>
        <end position="144"/>
    </location>
</feature>
<keyword evidence="1" id="KW-1133">Transmembrane helix</keyword>
<sequence>MAPSLPTPVAEPAIPARVLRRRPGWAPGAAVVAAAVYAVVQVAWAVTGTAVPWKAHSAHPAVVQYTLALVALLAGTAACLAPRTRQASRGVAGVLLGAIPVLGFGMAPLPAYLVTITAGAGVESATGLAHVLLSTILTTVLALAHHRRSTGTCPDCGQAHVAARADTPLQRPAPSIASRRTRRTALLLTTGLLPWMAVKTIWTLGGDALGITAERWKASHADDSRAVRALADVGIDATVLAACVALFLIAGLLYPWGQRFPHPLPWLGGRRVPRLLPLVPAALTAFGLALYGVLLSAYAPLAALDVLPAPEPDPLIGGTRSGTLWLVAFGGAAFGGLGFALAVAARSYAARTRPRCTLASP</sequence>
<comment type="caution">
    <text evidence="2">The sequence shown here is derived from an EMBL/GenBank/DDBJ whole genome shotgun (WGS) entry which is preliminary data.</text>
</comment>
<feature type="transmembrane region" description="Helical" evidence="1">
    <location>
        <begin position="62"/>
        <end position="81"/>
    </location>
</feature>
<dbReference type="Proteomes" id="UP000286931">
    <property type="component" value="Unassembled WGS sequence"/>
</dbReference>
<organism evidence="2 3">
    <name type="scientific">Embleya hyalina</name>
    <dbReference type="NCBI Taxonomy" id="516124"/>
    <lineage>
        <taxon>Bacteria</taxon>
        <taxon>Bacillati</taxon>
        <taxon>Actinomycetota</taxon>
        <taxon>Actinomycetes</taxon>
        <taxon>Kitasatosporales</taxon>
        <taxon>Streptomycetaceae</taxon>
        <taxon>Embleya</taxon>
    </lineage>
</organism>
<protein>
    <submittedName>
        <fullName evidence="2">Uncharacterized protein</fullName>
    </submittedName>
</protein>
<feature type="transmembrane region" description="Helical" evidence="1">
    <location>
        <begin position="233"/>
        <end position="254"/>
    </location>
</feature>
<keyword evidence="1" id="KW-0812">Transmembrane</keyword>
<evidence type="ECO:0000313" key="3">
    <source>
        <dbReference type="Proteomes" id="UP000286931"/>
    </source>
</evidence>
<feature type="transmembrane region" description="Helical" evidence="1">
    <location>
        <begin position="275"/>
        <end position="303"/>
    </location>
</feature>
<keyword evidence="1" id="KW-0472">Membrane</keyword>
<keyword evidence="3" id="KW-1185">Reference proteome</keyword>
<accession>A0A401YJM1</accession>
<feature type="transmembrane region" description="Helical" evidence="1">
    <location>
        <begin position="93"/>
        <end position="113"/>
    </location>
</feature>
<dbReference type="EMBL" id="BIFH01000016">
    <property type="protein sequence ID" value="GCD94814.1"/>
    <property type="molecule type" value="Genomic_DNA"/>
</dbReference>
<evidence type="ECO:0000313" key="2">
    <source>
        <dbReference type="EMBL" id="GCD94814.1"/>
    </source>
</evidence>
<gene>
    <name evidence="2" type="ORF">EHYA_02483</name>
</gene>